<evidence type="ECO:0000256" key="6">
    <source>
        <dbReference type="SAM" id="Coils"/>
    </source>
</evidence>
<dbReference type="InterPro" id="IPR015590">
    <property type="entry name" value="Aldehyde_DH_dom"/>
</dbReference>
<reference evidence="8" key="1">
    <citation type="submission" date="2024-02" db="EMBL/GenBank/DDBJ databases">
        <title>Draft genome sequence of new strains in genus Ureaplasma.</title>
        <authorList>
            <person name="Nakajima Y."/>
            <person name="Segawa T."/>
        </authorList>
    </citation>
    <scope>NUCLEOTIDE SEQUENCE [LARGE SCALE GENOMIC DNA]</scope>
    <source>
        <strain evidence="8">OM1</strain>
    </source>
</reference>
<dbReference type="InterPro" id="IPR029510">
    <property type="entry name" value="Ald_DH_CS_GLU"/>
</dbReference>
<comment type="caution">
    <text evidence="8">The sequence shown here is derived from an EMBL/GenBank/DDBJ whole genome shotgun (WGS) entry which is preliminary data.</text>
</comment>
<dbReference type="Gene3D" id="3.40.309.10">
    <property type="entry name" value="Aldehyde Dehydrogenase, Chain A, domain 2"/>
    <property type="match status" value="1"/>
</dbReference>
<keyword evidence="9" id="KW-1185">Reference proteome</keyword>
<organism evidence="8 9">
    <name type="scientific">Ureaplasma ceti</name>
    <dbReference type="NCBI Taxonomy" id="3119530"/>
    <lineage>
        <taxon>Bacteria</taxon>
        <taxon>Bacillati</taxon>
        <taxon>Mycoplasmatota</taxon>
        <taxon>Mycoplasmoidales</taxon>
        <taxon>Mycoplasmoidaceae</taxon>
        <taxon>Ureaplasma</taxon>
    </lineage>
</organism>
<dbReference type="EMBL" id="BAABQM010000003">
    <property type="protein sequence ID" value="GAA5414827.1"/>
    <property type="molecule type" value="Genomic_DNA"/>
</dbReference>
<name>A0ABP9U9S4_9BACT</name>
<dbReference type="SUPFAM" id="SSF53720">
    <property type="entry name" value="ALDH-like"/>
    <property type="match status" value="1"/>
</dbReference>
<evidence type="ECO:0000256" key="3">
    <source>
        <dbReference type="PIRNR" id="PIRNR036492"/>
    </source>
</evidence>
<dbReference type="InterPro" id="IPR016163">
    <property type="entry name" value="Ald_DH_C"/>
</dbReference>
<dbReference type="InterPro" id="IPR012394">
    <property type="entry name" value="Aldehyde_DH_NAD(P)"/>
</dbReference>
<accession>A0ABP9U9S4</accession>
<dbReference type="InterPro" id="IPR016161">
    <property type="entry name" value="Ald_DH/histidinol_DH"/>
</dbReference>
<evidence type="ECO:0000313" key="9">
    <source>
        <dbReference type="Proteomes" id="UP001449582"/>
    </source>
</evidence>
<keyword evidence="2 3" id="KW-0560">Oxidoreductase</keyword>
<dbReference type="PIRSF" id="PIRSF036492">
    <property type="entry name" value="ALDH"/>
    <property type="match status" value="1"/>
</dbReference>
<proteinExistence type="inferred from homology"/>
<feature type="active site" evidence="4">
    <location>
        <position position="216"/>
    </location>
</feature>
<comment type="similarity">
    <text evidence="1 3 5">Belongs to the aldehyde dehydrogenase family.</text>
</comment>
<sequence>MLKQIFDSQKAFSKRWTKHINSNKEKLIQLKAVLLKYENQIIEALNKDLNKNKFEAYSADYKPVLEEIEWFIEHYDDIYRKKVVPQKLSTSPFGYVNPRLETILEPYGNMMVYAPYNFPLNLSFIPLIGAIATGNTVMLKPSKVTSHINQVMKDMVEEVFAPEQAYVLSREEIEAQETYEQLYSFDFDIVFFTGNPTVGREIYSKYASKLIPVVLELGGKSPVIVDKSADLEMAAKRIIWAKTTNNGQICIAPDYVLVDQSVAKEFKELLVKQLQEQFPREVEIVRMSSDKAIKRIERLSASAKVIYEHSFNANQKFLIVDGNDLEQPIMKEEIFGPILPVVEYKDLEEAYSVIDRNPDPLAFYIFSNDDMVTDELVHNVKAGGIVVNDLLIHWFNHELPFGGIKTSGVGNYHREYSIKTMTHEKAIAISSRFDPNRYAPYNAEKDAIYADISEFKK</sequence>
<dbReference type="InterPro" id="IPR016162">
    <property type="entry name" value="Ald_DH_N"/>
</dbReference>
<dbReference type="Proteomes" id="UP001449582">
    <property type="component" value="Unassembled WGS sequence"/>
</dbReference>
<dbReference type="PANTHER" id="PTHR43570">
    <property type="entry name" value="ALDEHYDE DEHYDROGENASE"/>
    <property type="match status" value="1"/>
</dbReference>
<dbReference type="PANTHER" id="PTHR43570:SF16">
    <property type="entry name" value="ALDEHYDE DEHYDROGENASE TYPE III, ISOFORM Q"/>
    <property type="match status" value="1"/>
</dbReference>
<dbReference type="PROSITE" id="PS00687">
    <property type="entry name" value="ALDEHYDE_DEHYDR_GLU"/>
    <property type="match status" value="1"/>
</dbReference>
<protein>
    <recommendedName>
        <fullName evidence="3">Aldehyde dehydrogenase</fullName>
    </recommendedName>
</protein>
<feature type="coiled-coil region" evidence="6">
    <location>
        <begin position="20"/>
        <end position="47"/>
    </location>
</feature>
<keyword evidence="6" id="KW-0175">Coiled coil</keyword>
<evidence type="ECO:0000256" key="5">
    <source>
        <dbReference type="RuleBase" id="RU003345"/>
    </source>
</evidence>
<evidence type="ECO:0000256" key="4">
    <source>
        <dbReference type="PROSITE-ProRule" id="PRU10007"/>
    </source>
</evidence>
<dbReference type="Gene3D" id="3.40.605.10">
    <property type="entry name" value="Aldehyde Dehydrogenase, Chain A, domain 1"/>
    <property type="match status" value="1"/>
</dbReference>
<evidence type="ECO:0000259" key="7">
    <source>
        <dbReference type="Pfam" id="PF00171"/>
    </source>
</evidence>
<evidence type="ECO:0000256" key="2">
    <source>
        <dbReference type="ARBA" id="ARBA00023002"/>
    </source>
</evidence>
<evidence type="ECO:0000256" key="1">
    <source>
        <dbReference type="ARBA" id="ARBA00009986"/>
    </source>
</evidence>
<dbReference type="RefSeq" id="WP_353289987.1">
    <property type="nucleotide sequence ID" value="NZ_BAABQM010000003.1"/>
</dbReference>
<gene>
    <name evidence="8" type="ORF">UREOM_5380</name>
</gene>
<evidence type="ECO:0000313" key="8">
    <source>
        <dbReference type="EMBL" id="GAA5414827.1"/>
    </source>
</evidence>
<feature type="domain" description="Aldehyde dehydrogenase" evidence="7">
    <location>
        <begin position="8"/>
        <end position="427"/>
    </location>
</feature>
<dbReference type="Pfam" id="PF00171">
    <property type="entry name" value="Aldedh"/>
    <property type="match status" value="1"/>
</dbReference>